<dbReference type="Gene3D" id="2.160.10.10">
    <property type="entry name" value="Hexapeptide repeat proteins"/>
    <property type="match status" value="1"/>
</dbReference>
<dbReference type="InterPro" id="IPR018357">
    <property type="entry name" value="Hexapep_transf_CS"/>
</dbReference>
<dbReference type="InterPro" id="IPR001451">
    <property type="entry name" value="Hexapep"/>
</dbReference>
<dbReference type="InterPro" id="IPR011004">
    <property type="entry name" value="Trimer_LpxA-like_sf"/>
</dbReference>
<dbReference type="PANTHER" id="PTHR23416:SF78">
    <property type="entry name" value="LIPOPOLYSACCHARIDE BIOSYNTHESIS O-ACETYL TRANSFERASE WBBJ-RELATED"/>
    <property type="match status" value="1"/>
</dbReference>
<dbReference type="CDD" id="cd04647">
    <property type="entry name" value="LbH_MAT_like"/>
    <property type="match status" value="1"/>
</dbReference>
<evidence type="ECO:0000313" key="7">
    <source>
        <dbReference type="EMBL" id="MPQ86602.1"/>
    </source>
</evidence>
<dbReference type="InterPro" id="IPR051159">
    <property type="entry name" value="Hexapeptide_acetyltransf"/>
</dbReference>
<gene>
    <name evidence="7" type="ORF">F0170_23035</name>
</gene>
<evidence type="ECO:0000256" key="5">
    <source>
        <dbReference type="ARBA" id="ARBA00023098"/>
    </source>
</evidence>
<dbReference type="SUPFAM" id="SSF51161">
    <property type="entry name" value="Trimeric LpxA-like enzymes"/>
    <property type="match status" value="1"/>
</dbReference>
<dbReference type="EMBL" id="VUBA01000164">
    <property type="protein sequence ID" value="MPQ86602.1"/>
    <property type="molecule type" value="Genomic_DNA"/>
</dbReference>
<protein>
    <submittedName>
        <fullName evidence="7">Acetyltransferase</fullName>
    </submittedName>
</protein>
<keyword evidence="2" id="KW-0441">Lipid A biosynthesis</keyword>
<comment type="caution">
    <text evidence="7">The sequence shown here is derived from an EMBL/GenBank/DDBJ whole genome shotgun (WGS) entry which is preliminary data.</text>
</comment>
<evidence type="ECO:0000256" key="6">
    <source>
        <dbReference type="ARBA" id="ARBA00023315"/>
    </source>
</evidence>
<dbReference type="PANTHER" id="PTHR23416">
    <property type="entry name" value="SIALIC ACID SYNTHASE-RELATED"/>
    <property type="match status" value="1"/>
</dbReference>
<dbReference type="GO" id="GO:0016020">
    <property type="term" value="C:membrane"/>
    <property type="evidence" value="ECO:0007669"/>
    <property type="project" value="GOC"/>
</dbReference>
<dbReference type="PROSITE" id="PS00101">
    <property type="entry name" value="HEXAPEP_TRANSFERASES"/>
    <property type="match status" value="1"/>
</dbReference>
<evidence type="ECO:0000256" key="2">
    <source>
        <dbReference type="ARBA" id="ARBA00022556"/>
    </source>
</evidence>
<dbReference type="Pfam" id="PF00132">
    <property type="entry name" value="Hexapep"/>
    <property type="match status" value="1"/>
</dbReference>
<evidence type="ECO:0000256" key="4">
    <source>
        <dbReference type="ARBA" id="ARBA00022737"/>
    </source>
</evidence>
<dbReference type="AlphaFoldDB" id="A0A5N7JYY9"/>
<keyword evidence="6" id="KW-0012">Acyltransferase</keyword>
<evidence type="ECO:0000256" key="3">
    <source>
        <dbReference type="ARBA" id="ARBA00022679"/>
    </source>
</evidence>
<proteinExistence type="predicted"/>
<keyword evidence="1" id="KW-0444">Lipid biosynthesis</keyword>
<organism evidence="7 8">
    <name type="scientific">Pseudomonas kitaguniensis</name>
    <dbReference type="NCBI Taxonomy" id="2607908"/>
    <lineage>
        <taxon>Bacteria</taxon>
        <taxon>Pseudomonadati</taxon>
        <taxon>Pseudomonadota</taxon>
        <taxon>Gammaproteobacteria</taxon>
        <taxon>Pseudomonadales</taxon>
        <taxon>Pseudomonadaceae</taxon>
        <taxon>Pseudomonas</taxon>
    </lineage>
</organism>
<dbReference type="GO" id="GO:0016746">
    <property type="term" value="F:acyltransferase activity"/>
    <property type="evidence" value="ECO:0007669"/>
    <property type="project" value="UniProtKB-KW"/>
</dbReference>
<reference evidence="7 8" key="1">
    <citation type="submission" date="2019-09" db="EMBL/GenBank/DDBJ databases">
        <title>The draft genomes of Allium pathogen Pseudomonas sp.</title>
        <authorList>
            <person name="Fujikawa T."/>
            <person name="Sawada H."/>
        </authorList>
    </citation>
    <scope>NUCLEOTIDE SEQUENCE [LARGE SCALE GENOMIC DNA]</scope>
    <source>
        <strain evidence="7 8">MAFF 730085</strain>
    </source>
</reference>
<name>A0A5N7JYY9_9PSED</name>
<dbReference type="Proteomes" id="UP000325438">
    <property type="component" value="Unassembled WGS sequence"/>
</dbReference>
<evidence type="ECO:0000313" key="8">
    <source>
        <dbReference type="Proteomes" id="UP000325438"/>
    </source>
</evidence>
<keyword evidence="5" id="KW-0443">Lipid metabolism</keyword>
<keyword evidence="3 7" id="KW-0808">Transferase</keyword>
<sequence>MLKVYGFRGLLKLLCDVLYSRLFYPGARIVRRPFYMRGARHVAIGKGFTTGVGCRIDAFPEQAGTCIHIGNDVQINDYVHLGSVESIKIGDRVLIASKVFISDHNHGVYKGSEAHSSPFESPIERKLVSAPIVIEEDVWLGEFVCVLPGVTIGRGSIIGAMSVVTRNIPPMCIAVGSPAKVIKTYDVASSSWVAV</sequence>
<accession>A0A5N7JYY9</accession>
<evidence type="ECO:0000256" key="1">
    <source>
        <dbReference type="ARBA" id="ARBA00022516"/>
    </source>
</evidence>
<keyword evidence="4" id="KW-0677">Repeat</keyword>
<dbReference type="GO" id="GO:0009245">
    <property type="term" value="P:lipid A biosynthetic process"/>
    <property type="evidence" value="ECO:0007669"/>
    <property type="project" value="UniProtKB-KW"/>
</dbReference>